<name>A0A2Z7DCT6_9LAMI</name>
<gene>
    <name evidence="2" type="ORF">F511_05998</name>
</gene>
<protein>
    <submittedName>
        <fullName evidence="2">Uncharacterized protein</fullName>
    </submittedName>
</protein>
<evidence type="ECO:0000313" key="2">
    <source>
        <dbReference type="EMBL" id="KZV57124.1"/>
    </source>
</evidence>
<dbReference type="AlphaFoldDB" id="A0A2Z7DCT6"/>
<proteinExistence type="predicted"/>
<evidence type="ECO:0000256" key="1">
    <source>
        <dbReference type="SAM" id="MobiDB-lite"/>
    </source>
</evidence>
<dbReference type="EMBL" id="KQ987720">
    <property type="protein sequence ID" value="KZV57124.1"/>
    <property type="molecule type" value="Genomic_DNA"/>
</dbReference>
<feature type="region of interest" description="Disordered" evidence="1">
    <location>
        <begin position="1"/>
        <end position="58"/>
    </location>
</feature>
<sequence>MTVDELSGSLQAHEERLKKPHESVEQALKAKLSLKEKETNHGTSQRGRGRGGGRNQAKVEAAVVMDEEEVTIIFTTMNQAKTSAKEEVVDEEKFQE</sequence>
<evidence type="ECO:0000313" key="3">
    <source>
        <dbReference type="Proteomes" id="UP000250235"/>
    </source>
</evidence>
<keyword evidence="3" id="KW-1185">Reference proteome</keyword>
<accession>A0A2Z7DCT6</accession>
<organism evidence="2 3">
    <name type="scientific">Dorcoceras hygrometricum</name>
    <dbReference type="NCBI Taxonomy" id="472368"/>
    <lineage>
        <taxon>Eukaryota</taxon>
        <taxon>Viridiplantae</taxon>
        <taxon>Streptophyta</taxon>
        <taxon>Embryophyta</taxon>
        <taxon>Tracheophyta</taxon>
        <taxon>Spermatophyta</taxon>
        <taxon>Magnoliopsida</taxon>
        <taxon>eudicotyledons</taxon>
        <taxon>Gunneridae</taxon>
        <taxon>Pentapetalae</taxon>
        <taxon>asterids</taxon>
        <taxon>lamiids</taxon>
        <taxon>Lamiales</taxon>
        <taxon>Gesneriaceae</taxon>
        <taxon>Didymocarpoideae</taxon>
        <taxon>Trichosporeae</taxon>
        <taxon>Loxocarpinae</taxon>
        <taxon>Dorcoceras</taxon>
    </lineage>
</organism>
<feature type="compositionally biased region" description="Basic and acidic residues" evidence="1">
    <location>
        <begin position="12"/>
        <end position="24"/>
    </location>
</feature>
<dbReference type="Proteomes" id="UP000250235">
    <property type="component" value="Unassembled WGS sequence"/>
</dbReference>
<reference evidence="2 3" key="1">
    <citation type="journal article" date="2015" name="Proc. Natl. Acad. Sci. U.S.A.">
        <title>The resurrection genome of Boea hygrometrica: A blueprint for survival of dehydration.</title>
        <authorList>
            <person name="Xiao L."/>
            <person name="Yang G."/>
            <person name="Zhang L."/>
            <person name="Yang X."/>
            <person name="Zhao S."/>
            <person name="Ji Z."/>
            <person name="Zhou Q."/>
            <person name="Hu M."/>
            <person name="Wang Y."/>
            <person name="Chen M."/>
            <person name="Xu Y."/>
            <person name="Jin H."/>
            <person name="Xiao X."/>
            <person name="Hu G."/>
            <person name="Bao F."/>
            <person name="Hu Y."/>
            <person name="Wan P."/>
            <person name="Li L."/>
            <person name="Deng X."/>
            <person name="Kuang T."/>
            <person name="Xiang C."/>
            <person name="Zhu J.K."/>
            <person name="Oliver M.J."/>
            <person name="He Y."/>
        </authorList>
    </citation>
    <scope>NUCLEOTIDE SEQUENCE [LARGE SCALE GENOMIC DNA]</scope>
    <source>
        <strain evidence="3">cv. XS01</strain>
    </source>
</reference>